<proteinExistence type="predicted"/>
<evidence type="ECO:0000313" key="1">
    <source>
        <dbReference type="EMBL" id="SCL90939.1"/>
    </source>
</evidence>
<protein>
    <submittedName>
        <fullName evidence="1">Uncharacterized protein</fullName>
    </submittedName>
</protein>
<reference evidence="1" key="1">
    <citation type="submission" date="2016-08" db="EMBL/GenBank/DDBJ databases">
        <authorList>
            <consortium name="Pathogen Informatics"/>
        </authorList>
    </citation>
    <scope>NUCLEOTIDE SEQUENCE</scope>
    <source>
        <strain evidence="1">DS</strain>
    </source>
</reference>
<dbReference type="AlphaFoldDB" id="A0A1C6WPK1"/>
<dbReference type="Proteomes" id="UP000507536">
    <property type="component" value="Unassembled WGS sequence"/>
</dbReference>
<dbReference type="EMBL" id="FMIN01000386">
    <property type="protein sequence ID" value="SCL90939.1"/>
    <property type="molecule type" value="Genomic_DNA"/>
</dbReference>
<organism evidence="1">
    <name type="scientific">Plasmodium chabaudi adami</name>
    <dbReference type="NCBI Taxonomy" id="5826"/>
    <lineage>
        <taxon>Eukaryota</taxon>
        <taxon>Sar</taxon>
        <taxon>Alveolata</taxon>
        <taxon>Apicomplexa</taxon>
        <taxon>Aconoidasida</taxon>
        <taxon>Haemosporida</taxon>
        <taxon>Plasmodiidae</taxon>
        <taxon>Plasmodium</taxon>
        <taxon>Plasmodium (Vinckeia)</taxon>
    </lineage>
</organism>
<sequence length="105" mass="11680">TSNNITVILCPSRIINDDTEINQETDMKKVYSNVKPIETGIDPEDALTKLGANISGFVIKSGDDDQVHVTYINAIYDGANSTESAYNKRERDLTYTNILNLAQRI</sequence>
<name>A0A1C6WPK1_PLACE</name>
<feature type="non-terminal residue" evidence="1">
    <location>
        <position position="1"/>
    </location>
</feature>
<accession>A0A1C6WPK1</accession>
<gene>
    <name evidence="1" type="ORF">PCHDS_000537300</name>
</gene>